<dbReference type="Proteomes" id="UP001231189">
    <property type="component" value="Unassembled WGS sequence"/>
</dbReference>
<accession>A0AAD8QMM0</accession>
<evidence type="ECO:0000313" key="3">
    <source>
        <dbReference type="Proteomes" id="UP001231189"/>
    </source>
</evidence>
<comment type="caution">
    <text evidence="2">The sequence shown here is derived from an EMBL/GenBank/DDBJ whole genome shotgun (WGS) entry which is preliminary data.</text>
</comment>
<keyword evidence="3" id="KW-1185">Reference proteome</keyword>
<proteinExistence type="predicted"/>
<dbReference type="EMBL" id="JAUUTY010000007">
    <property type="protein sequence ID" value="KAK1605125.1"/>
    <property type="molecule type" value="Genomic_DNA"/>
</dbReference>
<evidence type="ECO:0000313" key="2">
    <source>
        <dbReference type="EMBL" id="KAK1605125.1"/>
    </source>
</evidence>
<feature type="region of interest" description="Disordered" evidence="1">
    <location>
        <begin position="1"/>
        <end position="30"/>
    </location>
</feature>
<name>A0AAD8QMM0_LOLMU</name>
<protein>
    <submittedName>
        <fullName evidence="2">Uncharacterized protein</fullName>
    </submittedName>
</protein>
<dbReference type="AlphaFoldDB" id="A0AAD8QMM0"/>
<organism evidence="2 3">
    <name type="scientific">Lolium multiflorum</name>
    <name type="common">Italian ryegrass</name>
    <name type="synonym">Lolium perenne subsp. multiflorum</name>
    <dbReference type="NCBI Taxonomy" id="4521"/>
    <lineage>
        <taxon>Eukaryota</taxon>
        <taxon>Viridiplantae</taxon>
        <taxon>Streptophyta</taxon>
        <taxon>Embryophyta</taxon>
        <taxon>Tracheophyta</taxon>
        <taxon>Spermatophyta</taxon>
        <taxon>Magnoliopsida</taxon>
        <taxon>Liliopsida</taxon>
        <taxon>Poales</taxon>
        <taxon>Poaceae</taxon>
        <taxon>BOP clade</taxon>
        <taxon>Pooideae</taxon>
        <taxon>Poodae</taxon>
        <taxon>Poeae</taxon>
        <taxon>Poeae Chloroplast Group 2 (Poeae type)</taxon>
        <taxon>Loliodinae</taxon>
        <taxon>Loliinae</taxon>
        <taxon>Lolium</taxon>
    </lineage>
</organism>
<gene>
    <name evidence="2" type="ORF">QYE76_028798</name>
</gene>
<reference evidence="2" key="1">
    <citation type="submission" date="2023-07" db="EMBL/GenBank/DDBJ databases">
        <title>A chromosome-level genome assembly of Lolium multiflorum.</title>
        <authorList>
            <person name="Chen Y."/>
            <person name="Copetti D."/>
            <person name="Kolliker R."/>
            <person name="Studer B."/>
        </authorList>
    </citation>
    <scope>NUCLEOTIDE SEQUENCE</scope>
    <source>
        <strain evidence="2">02402/16</strain>
        <tissue evidence="2">Leaf</tissue>
    </source>
</reference>
<evidence type="ECO:0000256" key="1">
    <source>
        <dbReference type="SAM" id="MobiDB-lite"/>
    </source>
</evidence>
<sequence length="93" mass="10533">MIANQSVRIACQDDGGGEEEEHDSLMGGGNMELMDEETRNWYQGHRSDILRAASTVLRRLRRSYLASHRLPASALTPTSLLRHRLRSRFSHGV</sequence>